<dbReference type="InterPro" id="IPR036390">
    <property type="entry name" value="WH_DNA-bd_sf"/>
</dbReference>
<dbReference type="InterPro" id="IPR035979">
    <property type="entry name" value="RBD_domain_sf"/>
</dbReference>
<gene>
    <name evidence="13" type="primary">109535406</name>
    <name evidence="12" type="ORF">YQE_04544</name>
</gene>
<dbReference type="PROSITE" id="PS50961">
    <property type="entry name" value="HTH_LA"/>
    <property type="match status" value="1"/>
</dbReference>
<feature type="compositionally biased region" description="Basic residues" evidence="8">
    <location>
        <begin position="323"/>
        <end position="335"/>
    </location>
</feature>
<evidence type="ECO:0000256" key="7">
    <source>
        <dbReference type="PROSITE-ProRule" id="PRU00332"/>
    </source>
</evidence>
<dbReference type="GO" id="GO:1990904">
    <property type="term" value="C:ribonucleoprotein complex"/>
    <property type="evidence" value="ECO:0007669"/>
    <property type="project" value="UniProtKB-UniRule"/>
</dbReference>
<dbReference type="PROSITE" id="PS51939">
    <property type="entry name" value="XRRM"/>
    <property type="match status" value="1"/>
</dbReference>
<dbReference type="PRINTS" id="PR00302">
    <property type="entry name" value="LUPUSLA"/>
</dbReference>
<dbReference type="InterPro" id="IPR002344">
    <property type="entry name" value="Lupus_La"/>
</dbReference>
<comment type="similarity">
    <text evidence="2">Belongs to the LARP7 family.</text>
</comment>
<dbReference type="Gene3D" id="3.30.70.330">
    <property type="match status" value="2"/>
</dbReference>
<evidence type="ECO:0000256" key="8">
    <source>
        <dbReference type="SAM" id="MobiDB-lite"/>
    </source>
</evidence>
<dbReference type="InterPro" id="IPR000504">
    <property type="entry name" value="RRM_dom"/>
</dbReference>
<dbReference type="Pfam" id="PF00076">
    <property type="entry name" value="RRM_1"/>
    <property type="match status" value="1"/>
</dbReference>
<keyword evidence="5" id="KW-0804">Transcription</keyword>
<evidence type="ECO:0000313" key="14">
    <source>
        <dbReference type="Proteomes" id="UP000019118"/>
    </source>
</evidence>
<dbReference type="HOGENOM" id="CLU_020946_1_0_1"/>
<dbReference type="CDD" id="cd07323">
    <property type="entry name" value="LAM"/>
    <property type="match status" value="1"/>
</dbReference>
<feature type="compositionally biased region" description="Acidic residues" evidence="8">
    <location>
        <begin position="306"/>
        <end position="316"/>
    </location>
</feature>
<feature type="domain" description="HTH La-type RNA-binding" evidence="10">
    <location>
        <begin position="18"/>
        <end position="107"/>
    </location>
</feature>
<evidence type="ECO:0000256" key="1">
    <source>
        <dbReference type="ARBA" id="ARBA00004123"/>
    </source>
</evidence>
<evidence type="ECO:0008006" key="15">
    <source>
        <dbReference type="Google" id="ProtNLM"/>
    </source>
</evidence>
<dbReference type="PROSITE" id="PS50102">
    <property type="entry name" value="RRM"/>
    <property type="match status" value="1"/>
</dbReference>
<dbReference type="KEGG" id="dpa:109535406"/>
<evidence type="ECO:0000256" key="4">
    <source>
        <dbReference type="ARBA" id="ARBA00023015"/>
    </source>
</evidence>
<dbReference type="GO" id="GO:0006396">
    <property type="term" value="P:RNA processing"/>
    <property type="evidence" value="ECO:0007669"/>
    <property type="project" value="InterPro"/>
</dbReference>
<feature type="compositionally biased region" description="Basic and acidic residues" evidence="8">
    <location>
        <begin position="243"/>
        <end position="252"/>
    </location>
</feature>
<evidence type="ECO:0000259" key="11">
    <source>
        <dbReference type="PROSITE" id="PS51939"/>
    </source>
</evidence>
<feature type="non-terminal residue" evidence="12">
    <location>
        <position position="1"/>
    </location>
</feature>
<dbReference type="SUPFAM" id="SSF46785">
    <property type="entry name" value="Winged helix' DNA-binding domain"/>
    <property type="match status" value="1"/>
</dbReference>
<keyword evidence="4" id="KW-0805">Transcription regulation</keyword>
<dbReference type="AlphaFoldDB" id="N6TLY2"/>
<evidence type="ECO:0000256" key="3">
    <source>
        <dbReference type="ARBA" id="ARBA00022884"/>
    </source>
</evidence>
<keyword evidence="3 7" id="KW-0694">RNA-binding</keyword>
<evidence type="ECO:0000256" key="6">
    <source>
        <dbReference type="ARBA" id="ARBA00023242"/>
    </source>
</evidence>
<feature type="domain" description="XRRM" evidence="11">
    <location>
        <begin position="413"/>
        <end position="523"/>
    </location>
</feature>
<dbReference type="Gene3D" id="1.10.10.10">
    <property type="entry name" value="Winged helix-like DNA-binding domain superfamily/Winged helix DNA-binding domain"/>
    <property type="match status" value="1"/>
</dbReference>
<dbReference type="InterPro" id="IPR036388">
    <property type="entry name" value="WH-like_DNA-bd_sf"/>
</dbReference>
<name>N6TLY2_DENPD</name>
<evidence type="ECO:0000313" key="13">
    <source>
        <dbReference type="EnsemblMetazoa" id="XP_019756872.1"/>
    </source>
</evidence>
<dbReference type="InterPro" id="IPR014886">
    <property type="entry name" value="La_xRRM"/>
</dbReference>
<dbReference type="SMART" id="SM00715">
    <property type="entry name" value="LA"/>
    <property type="match status" value="1"/>
</dbReference>
<dbReference type="InterPro" id="IPR045180">
    <property type="entry name" value="La_dom_prot"/>
</dbReference>
<comment type="subcellular location">
    <subcellularLocation>
        <location evidence="1">Nucleus</location>
    </subcellularLocation>
</comment>
<dbReference type="Proteomes" id="UP000019118">
    <property type="component" value="Unassembled WGS sequence"/>
</dbReference>
<dbReference type="PANTHER" id="PTHR22792">
    <property type="entry name" value="LUPUS LA PROTEIN-RELATED"/>
    <property type="match status" value="1"/>
</dbReference>
<dbReference type="EnsemblMetazoa" id="XM_019901313.1">
    <property type="protein sequence ID" value="XP_019756872.1"/>
    <property type="gene ID" value="LOC109535406"/>
</dbReference>
<sequence length="536" mass="61559">MGEGECSATVEEQPKRPRNRKKHLYNTILQQMEFYFSDANLSKDRFLSTIISKDRYVEIEQFQKFNKIKKLNCTTEDIRKAVRNSKLIETSEDGLKLCRKLPIKVKEDETLCTIYVENIKADATHETLSQIFSDFGKIAYISIPKYAHKVNKGFAFIEFETPQEADQALAFFNSIGCQMPSSKCPEELQSVRTYEEPGTVENVDENVETVPKIHVRTVNENIDTAPATADNVEIESDQSASKVEGKTTEGKEKKRKLSEQTNVPAKKPKTDEETLVSKTLEETPSEKRKLSGQKDVPAKRRKTDEEAQVSENPEDAQTEKCEKRKKKKKKKEKKKNMVKELGLQVLSKTEWKRLRNNYLNLQRKKMRELKLYLRQQKYGPNEQSPNFADAGETAEHGNDKIELETATEATKLAYVSGVIVKLKLLEQCSDVKKLKNDIKCVAPDVNYVDIPLPCGSEEVFIRFATSEAASEFCEKDFDGEKTILEGDEEKAYWEKIENDRTVKFKKLAKKQRGRDKLLKKAEKEAAKHLRFDEKPN</sequence>
<dbReference type="EMBL" id="KB740770">
    <property type="protein sequence ID" value="ENN78993.1"/>
    <property type="molecule type" value="Genomic_DNA"/>
</dbReference>
<evidence type="ECO:0000256" key="5">
    <source>
        <dbReference type="ARBA" id="ARBA00023163"/>
    </source>
</evidence>
<evidence type="ECO:0000259" key="10">
    <source>
        <dbReference type="PROSITE" id="PS50961"/>
    </source>
</evidence>
<feature type="compositionally biased region" description="Basic and acidic residues" evidence="8">
    <location>
        <begin position="279"/>
        <end position="289"/>
    </location>
</feature>
<feature type="compositionally biased region" description="Basic and acidic residues" evidence="8">
    <location>
        <begin position="296"/>
        <end position="305"/>
    </location>
</feature>
<keyword evidence="6" id="KW-0539">Nucleus</keyword>
<dbReference type="GO" id="GO:0005634">
    <property type="term" value="C:nucleus"/>
    <property type="evidence" value="ECO:0007669"/>
    <property type="project" value="UniProtKB-SubCell"/>
</dbReference>
<evidence type="ECO:0000259" key="9">
    <source>
        <dbReference type="PROSITE" id="PS50102"/>
    </source>
</evidence>
<dbReference type="SUPFAM" id="SSF54928">
    <property type="entry name" value="RNA-binding domain, RBD"/>
    <property type="match status" value="1"/>
</dbReference>
<organism evidence="12">
    <name type="scientific">Dendroctonus ponderosae</name>
    <name type="common">Mountain pine beetle</name>
    <dbReference type="NCBI Taxonomy" id="77166"/>
    <lineage>
        <taxon>Eukaryota</taxon>
        <taxon>Metazoa</taxon>
        <taxon>Ecdysozoa</taxon>
        <taxon>Arthropoda</taxon>
        <taxon>Hexapoda</taxon>
        <taxon>Insecta</taxon>
        <taxon>Pterygota</taxon>
        <taxon>Neoptera</taxon>
        <taxon>Endopterygota</taxon>
        <taxon>Coleoptera</taxon>
        <taxon>Polyphaga</taxon>
        <taxon>Cucujiformia</taxon>
        <taxon>Curculionidae</taxon>
        <taxon>Scolytinae</taxon>
        <taxon>Dendroctonus</taxon>
    </lineage>
</organism>
<keyword evidence="14" id="KW-1185">Reference proteome</keyword>
<accession>N6TLY2</accession>
<dbReference type="InterPro" id="IPR006630">
    <property type="entry name" value="La_HTH"/>
</dbReference>
<dbReference type="OrthoDB" id="439993at2759"/>
<dbReference type="PANTHER" id="PTHR22792:SF62">
    <property type="entry name" value="LA-RELATED PROTEIN 7"/>
    <property type="match status" value="1"/>
</dbReference>
<dbReference type="Pfam" id="PF05383">
    <property type="entry name" value="La"/>
    <property type="match status" value="1"/>
</dbReference>
<dbReference type="Pfam" id="PF08777">
    <property type="entry name" value="RRM_3"/>
    <property type="match status" value="1"/>
</dbReference>
<reference evidence="13" key="2">
    <citation type="submission" date="2024-08" db="UniProtKB">
        <authorList>
            <consortium name="EnsemblMetazoa"/>
        </authorList>
    </citation>
    <scope>IDENTIFICATION</scope>
</reference>
<protein>
    <recommendedName>
        <fullName evidence="15">La-related protein 7</fullName>
    </recommendedName>
</protein>
<feature type="region of interest" description="Disordered" evidence="8">
    <location>
        <begin position="221"/>
        <end position="335"/>
    </location>
</feature>
<dbReference type="InterPro" id="IPR012677">
    <property type="entry name" value="Nucleotide-bd_a/b_plait_sf"/>
</dbReference>
<dbReference type="GO" id="GO:0003723">
    <property type="term" value="F:RNA binding"/>
    <property type="evidence" value="ECO:0007669"/>
    <property type="project" value="UniProtKB-UniRule"/>
</dbReference>
<feature type="domain" description="RRM" evidence="9">
    <location>
        <begin position="112"/>
        <end position="174"/>
    </location>
</feature>
<proteinExistence type="inferred from homology"/>
<evidence type="ECO:0000256" key="2">
    <source>
        <dbReference type="ARBA" id="ARBA00008680"/>
    </source>
</evidence>
<dbReference type="SMART" id="SM00360">
    <property type="entry name" value="RRM"/>
    <property type="match status" value="1"/>
</dbReference>
<dbReference type="OMA" id="WCSLRNK"/>
<evidence type="ECO:0000313" key="12">
    <source>
        <dbReference type="EMBL" id="ENN78993.1"/>
    </source>
</evidence>
<reference evidence="12 14" key="1">
    <citation type="journal article" date="2013" name="Genome Biol.">
        <title>Draft genome of the mountain pine beetle, Dendroctonus ponderosae Hopkins, a major forest pest.</title>
        <authorList>
            <person name="Keeling C.I."/>
            <person name="Yuen M.M."/>
            <person name="Liao N.Y."/>
            <person name="Docking T.R."/>
            <person name="Chan S.K."/>
            <person name="Taylor G.A."/>
            <person name="Palmquist D.L."/>
            <person name="Jackman S.D."/>
            <person name="Nguyen A."/>
            <person name="Li M."/>
            <person name="Henderson H."/>
            <person name="Janes J.K."/>
            <person name="Zhao Y."/>
            <person name="Pandoh P."/>
            <person name="Moore R."/>
            <person name="Sperling F.A."/>
            <person name="Huber D.P."/>
            <person name="Birol I."/>
            <person name="Jones S.J."/>
            <person name="Bohlmann J."/>
        </authorList>
    </citation>
    <scope>NUCLEOTIDE SEQUENCE</scope>
</reference>